<dbReference type="GeneID" id="92039968"/>
<comment type="caution">
    <text evidence="1">The sequence shown here is derived from an EMBL/GenBank/DDBJ whole genome shotgun (WGS) entry which is preliminary data.</text>
</comment>
<evidence type="ECO:0000313" key="1">
    <source>
        <dbReference type="EMBL" id="KAK8087632.1"/>
    </source>
</evidence>
<name>A0ABR1WX13_9PEZI</name>
<evidence type="ECO:0000313" key="2">
    <source>
        <dbReference type="Proteomes" id="UP001433268"/>
    </source>
</evidence>
<sequence>MDQQQQMIGTASKPNSSPDQFLSAHYSCLPHSHFGAGRITKQQRRAAGLASPEIAALIVDMIDQDIHARHSLDPNLLGFIDFIQDNPAPIFEIKRRALGPLACLSHMWFGLAVPRLWRQTCITRSDPSLTTLFQRIAPTRRNMYAQYIEVCGIETVPVETPGQNEGECPAFMLSNVDFPCLKGLVIRHSGRSGRKFFPRLGRNRVEAILLHSASYKTTSGDRPIVVVADMEKILLIIPELFPNLRRLTPSTLYLGEMNPIYLRWLESWERRKLQSDPDNITPFKVFFDRALPEAKKPDTLHGCFMSLAGQDRAFALAS</sequence>
<protein>
    <submittedName>
        <fullName evidence="1">Uncharacterized protein</fullName>
    </submittedName>
</protein>
<dbReference type="RefSeq" id="XP_066670526.1">
    <property type="nucleotide sequence ID" value="XM_066806908.1"/>
</dbReference>
<dbReference type="EMBL" id="JAQQWN010000004">
    <property type="protein sequence ID" value="KAK8087632.1"/>
    <property type="molecule type" value="Genomic_DNA"/>
</dbReference>
<dbReference type="Proteomes" id="UP001433268">
    <property type="component" value="Unassembled WGS sequence"/>
</dbReference>
<accession>A0ABR1WX13</accession>
<proteinExistence type="predicted"/>
<reference evidence="1 2" key="1">
    <citation type="submission" date="2023-01" db="EMBL/GenBank/DDBJ databases">
        <title>Analysis of 21 Apiospora genomes using comparative genomics revels a genus with tremendous synthesis potential of carbohydrate active enzymes and secondary metabolites.</title>
        <authorList>
            <person name="Sorensen T."/>
        </authorList>
    </citation>
    <scope>NUCLEOTIDE SEQUENCE [LARGE SCALE GENOMIC DNA]</scope>
    <source>
        <strain evidence="1 2">CBS 114990</strain>
    </source>
</reference>
<gene>
    <name evidence="1" type="ORF">PG997_002593</name>
</gene>
<organism evidence="1 2">
    <name type="scientific">Apiospora hydei</name>
    <dbReference type="NCBI Taxonomy" id="1337664"/>
    <lineage>
        <taxon>Eukaryota</taxon>
        <taxon>Fungi</taxon>
        <taxon>Dikarya</taxon>
        <taxon>Ascomycota</taxon>
        <taxon>Pezizomycotina</taxon>
        <taxon>Sordariomycetes</taxon>
        <taxon>Xylariomycetidae</taxon>
        <taxon>Amphisphaeriales</taxon>
        <taxon>Apiosporaceae</taxon>
        <taxon>Apiospora</taxon>
    </lineage>
</organism>
<keyword evidence="2" id="KW-1185">Reference proteome</keyword>